<evidence type="ECO:0000313" key="2">
    <source>
        <dbReference type="Proteomes" id="UP000499080"/>
    </source>
</evidence>
<dbReference type="Proteomes" id="UP000499080">
    <property type="component" value="Unassembled WGS sequence"/>
</dbReference>
<protein>
    <submittedName>
        <fullName evidence="1">Uncharacterized protein</fullName>
    </submittedName>
</protein>
<proteinExistence type="predicted"/>
<keyword evidence="2" id="KW-1185">Reference proteome</keyword>
<accession>A0A4Y2B1S3</accession>
<comment type="caution">
    <text evidence="1">The sequence shown here is derived from an EMBL/GenBank/DDBJ whole genome shotgun (WGS) entry which is preliminary data.</text>
</comment>
<dbReference type="EMBL" id="BGPR01000045">
    <property type="protein sequence ID" value="GBL85928.1"/>
    <property type="molecule type" value="Genomic_DNA"/>
</dbReference>
<dbReference type="AlphaFoldDB" id="A0A4Y2B1S3"/>
<name>A0A4Y2B1S3_ARAVE</name>
<organism evidence="1 2">
    <name type="scientific">Araneus ventricosus</name>
    <name type="common">Orbweaver spider</name>
    <name type="synonym">Epeira ventricosa</name>
    <dbReference type="NCBI Taxonomy" id="182803"/>
    <lineage>
        <taxon>Eukaryota</taxon>
        <taxon>Metazoa</taxon>
        <taxon>Ecdysozoa</taxon>
        <taxon>Arthropoda</taxon>
        <taxon>Chelicerata</taxon>
        <taxon>Arachnida</taxon>
        <taxon>Araneae</taxon>
        <taxon>Araneomorphae</taxon>
        <taxon>Entelegynae</taxon>
        <taxon>Araneoidea</taxon>
        <taxon>Araneidae</taxon>
        <taxon>Araneus</taxon>
    </lineage>
</organism>
<gene>
    <name evidence="1" type="ORF">AVEN_63238_1</name>
</gene>
<evidence type="ECO:0000313" key="1">
    <source>
        <dbReference type="EMBL" id="GBL85928.1"/>
    </source>
</evidence>
<sequence length="180" mass="20479">MTRLLGFVLTPGFQSHWRAVVKQRKLYLNHHSQRIPTVPESRLLSCRLVKLYLLPYLKQHENYFGEDLQILNRGQMARTTVEPAAPSSNFHPTPVEGHLNSKDLICTRPAYTSVIWWNRVSNLGHSSPEVECLPSGQFGSLKNCRIKSSRHGCIEYQSELNAIRCEYQSNASLMQGKSVG</sequence>
<reference evidence="1 2" key="1">
    <citation type="journal article" date="2019" name="Sci. Rep.">
        <title>Orb-weaving spider Araneus ventricosus genome elucidates the spidroin gene catalogue.</title>
        <authorList>
            <person name="Kono N."/>
            <person name="Nakamura H."/>
            <person name="Ohtoshi R."/>
            <person name="Moran D.A.P."/>
            <person name="Shinohara A."/>
            <person name="Yoshida Y."/>
            <person name="Fujiwara M."/>
            <person name="Mori M."/>
            <person name="Tomita M."/>
            <person name="Arakawa K."/>
        </authorList>
    </citation>
    <scope>NUCLEOTIDE SEQUENCE [LARGE SCALE GENOMIC DNA]</scope>
</reference>